<evidence type="ECO:0000256" key="1">
    <source>
        <dbReference type="SAM" id="Phobius"/>
    </source>
</evidence>
<keyword evidence="3" id="KW-1185">Reference proteome</keyword>
<dbReference type="AlphaFoldDB" id="A0A1W1UQR6"/>
<feature type="transmembrane region" description="Helical" evidence="1">
    <location>
        <begin position="6"/>
        <end position="25"/>
    </location>
</feature>
<evidence type="ECO:0000313" key="2">
    <source>
        <dbReference type="EMBL" id="SMB83151.1"/>
    </source>
</evidence>
<gene>
    <name evidence="2" type="ORF">SAMN00790413_04281</name>
</gene>
<feature type="transmembrane region" description="Helical" evidence="1">
    <location>
        <begin position="37"/>
        <end position="56"/>
    </location>
</feature>
<protein>
    <submittedName>
        <fullName evidence="2">Uncharacterized protein</fullName>
    </submittedName>
</protein>
<keyword evidence="1" id="KW-1133">Transmembrane helix</keyword>
<keyword evidence="1" id="KW-0812">Transmembrane</keyword>
<dbReference type="EMBL" id="FWWU01000006">
    <property type="protein sequence ID" value="SMB83151.1"/>
    <property type="molecule type" value="Genomic_DNA"/>
</dbReference>
<keyword evidence="1" id="KW-0472">Membrane</keyword>
<proteinExistence type="predicted"/>
<accession>A0A1W1UQR6</accession>
<feature type="transmembrane region" description="Helical" evidence="1">
    <location>
        <begin position="68"/>
        <end position="91"/>
    </location>
</feature>
<organism evidence="2 3">
    <name type="scientific">Deinococcus hopiensis KR-140</name>
    <dbReference type="NCBI Taxonomy" id="695939"/>
    <lineage>
        <taxon>Bacteria</taxon>
        <taxon>Thermotogati</taxon>
        <taxon>Deinococcota</taxon>
        <taxon>Deinococci</taxon>
        <taxon>Deinococcales</taxon>
        <taxon>Deinococcaceae</taxon>
        <taxon>Deinococcus</taxon>
    </lineage>
</organism>
<reference evidence="2 3" key="1">
    <citation type="submission" date="2017-04" db="EMBL/GenBank/DDBJ databases">
        <authorList>
            <person name="Afonso C.L."/>
            <person name="Miller P.J."/>
            <person name="Scott M.A."/>
            <person name="Spackman E."/>
            <person name="Goraichik I."/>
            <person name="Dimitrov K.M."/>
            <person name="Suarez D.L."/>
            <person name="Swayne D.E."/>
        </authorList>
    </citation>
    <scope>NUCLEOTIDE SEQUENCE [LARGE SCALE GENOMIC DNA]</scope>
    <source>
        <strain evidence="2 3">KR-140</strain>
    </source>
</reference>
<evidence type="ECO:0000313" key="3">
    <source>
        <dbReference type="Proteomes" id="UP000192582"/>
    </source>
</evidence>
<sequence length="94" mass="9949">MVIVLALIEAGAGVLTTVALFLLGLLIGRALPWARPLFGALLFAGAALTGWLALTYMQSGRNVDERVISQILALGLLPALLLALLAGWWLVQAR</sequence>
<name>A0A1W1UQR6_9DEIO</name>
<dbReference type="Proteomes" id="UP000192582">
    <property type="component" value="Unassembled WGS sequence"/>
</dbReference>
<dbReference type="RefSeq" id="WP_084046387.1">
    <property type="nucleotide sequence ID" value="NZ_FWWU01000006.1"/>
</dbReference>